<dbReference type="Gene3D" id="2.40.50.220">
    <property type="entry name" value="EutN/Ccml"/>
    <property type="match status" value="1"/>
</dbReference>
<reference evidence="3" key="1">
    <citation type="submission" date="2018-05" db="EMBL/GenBank/DDBJ databases">
        <authorList>
            <person name="Lanie J.A."/>
            <person name="Ng W.-L."/>
            <person name="Kazmierczak K.M."/>
            <person name="Andrzejewski T.M."/>
            <person name="Davidsen T.M."/>
            <person name="Wayne K.J."/>
            <person name="Tettelin H."/>
            <person name="Glass J.I."/>
            <person name="Rusch D."/>
            <person name="Podicherti R."/>
            <person name="Tsui H.-C.T."/>
            <person name="Winkler M.E."/>
        </authorList>
    </citation>
    <scope>NUCLEOTIDE SEQUENCE</scope>
</reference>
<accession>A0A382S9K4</accession>
<protein>
    <recommendedName>
        <fullName evidence="4">Ethanolamine utilization protein EutN</fullName>
    </recommendedName>
</protein>
<evidence type="ECO:0000256" key="1">
    <source>
        <dbReference type="ARBA" id="ARBA00024322"/>
    </source>
</evidence>
<sequence>VTLSQMIPAFEGGRWLVVNPYTRDRFQNGDTPPEGLSDEPSLVVFDALGGDVGQTIGFIEGREASTPFPKPTPVDAINAALVDTVYHAPKK</sequence>
<dbReference type="EMBL" id="UINC01126998">
    <property type="protein sequence ID" value="SVD05828.1"/>
    <property type="molecule type" value="Genomic_DNA"/>
</dbReference>
<dbReference type="InterPro" id="IPR004992">
    <property type="entry name" value="EutN_CcmL"/>
</dbReference>
<dbReference type="Pfam" id="PF03319">
    <property type="entry name" value="EutN_CcmL"/>
    <property type="match status" value="1"/>
</dbReference>
<dbReference type="AlphaFoldDB" id="A0A382S9K4"/>
<evidence type="ECO:0000256" key="2">
    <source>
        <dbReference type="ARBA" id="ARBA00024446"/>
    </source>
</evidence>
<gene>
    <name evidence="3" type="ORF">METZ01_LOCUS358682</name>
</gene>
<dbReference type="GO" id="GO:0031469">
    <property type="term" value="C:bacterial microcompartment"/>
    <property type="evidence" value="ECO:0007669"/>
    <property type="project" value="UniProtKB-SubCell"/>
</dbReference>
<evidence type="ECO:0000313" key="3">
    <source>
        <dbReference type="EMBL" id="SVD05828.1"/>
    </source>
</evidence>
<feature type="non-terminal residue" evidence="3">
    <location>
        <position position="1"/>
    </location>
</feature>
<dbReference type="SUPFAM" id="SSF159133">
    <property type="entry name" value="EutN/CcmL-like"/>
    <property type="match status" value="1"/>
</dbReference>
<evidence type="ECO:0008006" key="4">
    <source>
        <dbReference type="Google" id="ProtNLM"/>
    </source>
</evidence>
<name>A0A382S9K4_9ZZZZ</name>
<dbReference type="InterPro" id="IPR036677">
    <property type="entry name" value="EutN_CcmL_sf"/>
</dbReference>
<dbReference type="PROSITE" id="PS51932">
    <property type="entry name" value="BMV"/>
    <property type="match status" value="1"/>
</dbReference>
<comment type="subcellular location">
    <subcellularLocation>
        <location evidence="1">Bacterial microcompartment</location>
    </subcellularLocation>
</comment>
<organism evidence="3">
    <name type="scientific">marine metagenome</name>
    <dbReference type="NCBI Taxonomy" id="408172"/>
    <lineage>
        <taxon>unclassified sequences</taxon>
        <taxon>metagenomes</taxon>
        <taxon>ecological metagenomes</taxon>
    </lineage>
</organism>
<proteinExistence type="predicted"/>
<keyword evidence="2" id="KW-1283">Bacterial microcompartment</keyword>